<comment type="function">
    <text evidence="4">A translational regulator that binds mRNA to regulate translation initiation and/or mRNA stability. Usually binds in the 5'-UTR at or near the Shine-Dalgarno sequence preventing ribosome-binding, thus repressing translation. Its main target seems to be the major flagellin gene, while its function is anatagonized by FliW.</text>
</comment>
<evidence type="ECO:0000256" key="3">
    <source>
        <dbReference type="ARBA" id="ARBA00022884"/>
    </source>
</evidence>
<evidence type="ECO:0000313" key="6">
    <source>
        <dbReference type="Proteomes" id="UP000318081"/>
    </source>
</evidence>
<keyword evidence="3 4" id="KW-0694">RNA-binding</keyword>
<keyword evidence="4" id="KW-0678">Repressor</keyword>
<keyword evidence="6" id="KW-1185">Reference proteome</keyword>
<proteinExistence type="inferred from homology"/>
<dbReference type="PANTHER" id="PTHR34984:SF1">
    <property type="entry name" value="CARBON STORAGE REGULATOR"/>
    <property type="match status" value="1"/>
</dbReference>
<keyword evidence="1 4" id="KW-0963">Cytoplasm</keyword>
<dbReference type="InterPro" id="IPR036107">
    <property type="entry name" value="CsrA_sf"/>
</dbReference>
<name>A0ABX5Y3Q6_9BACT</name>
<organism evidence="5 6">
    <name type="scientific">Stieleria magnilauensis</name>
    <dbReference type="NCBI Taxonomy" id="2527963"/>
    <lineage>
        <taxon>Bacteria</taxon>
        <taxon>Pseudomonadati</taxon>
        <taxon>Planctomycetota</taxon>
        <taxon>Planctomycetia</taxon>
        <taxon>Pirellulales</taxon>
        <taxon>Pirellulaceae</taxon>
        <taxon>Stieleria</taxon>
    </lineage>
</organism>
<dbReference type="Proteomes" id="UP000318081">
    <property type="component" value="Chromosome"/>
</dbReference>
<evidence type="ECO:0000256" key="4">
    <source>
        <dbReference type="HAMAP-Rule" id="MF_00167"/>
    </source>
</evidence>
<evidence type="ECO:0000313" key="5">
    <source>
        <dbReference type="EMBL" id="QDV88928.1"/>
    </source>
</evidence>
<dbReference type="HAMAP" id="MF_00167">
    <property type="entry name" value="CsrA"/>
    <property type="match status" value="1"/>
</dbReference>
<dbReference type="RefSeq" id="WP_145221804.1">
    <property type="nucleotide sequence ID" value="NZ_CP036432.1"/>
</dbReference>
<keyword evidence="4" id="KW-1005">Bacterial flagellum biogenesis</keyword>
<dbReference type="PANTHER" id="PTHR34984">
    <property type="entry name" value="CARBON STORAGE REGULATOR"/>
    <property type="match status" value="1"/>
</dbReference>
<gene>
    <name evidence="4" type="primary">csrA</name>
    <name evidence="5" type="ORF">TBK1r_79630</name>
</gene>
<dbReference type="EMBL" id="CP036432">
    <property type="protein sequence ID" value="QDV88928.1"/>
    <property type="molecule type" value="Genomic_DNA"/>
</dbReference>
<reference evidence="5 6" key="1">
    <citation type="submission" date="2019-02" db="EMBL/GenBank/DDBJ databases">
        <title>Deep-cultivation of Planctomycetes and their phenomic and genomic characterization uncovers novel biology.</title>
        <authorList>
            <person name="Wiegand S."/>
            <person name="Jogler M."/>
            <person name="Boedeker C."/>
            <person name="Pinto D."/>
            <person name="Vollmers J."/>
            <person name="Rivas-Marin E."/>
            <person name="Kohn T."/>
            <person name="Peeters S.H."/>
            <person name="Heuer A."/>
            <person name="Rast P."/>
            <person name="Oberbeckmann S."/>
            <person name="Bunk B."/>
            <person name="Jeske O."/>
            <person name="Meyerdierks A."/>
            <person name="Storesund J.E."/>
            <person name="Kallscheuer N."/>
            <person name="Luecker S."/>
            <person name="Lage O.M."/>
            <person name="Pohl T."/>
            <person name="Merkel B.J."/>
            <person name="Hornburger P."/>
            <person name="Mueller R.-W."/>
            <person name="Bruemmer F."/>
            <person name="Labrenz M."/>
            <person name="Spormann A.M."/>
            <person name="Op den Camp H."/>
            <person name="Overmann J."/>
            <person name="Amann R."/>
            <person name="Jetten M.S.M."/>
            <person name="Mascher T."/>
            <person name="Medema M.H."/>
            <person name="Devos D.P."/>
            <person name="Kaster A.-K."/>
            <person name="Ovreas L."/>
            <person name="Rohde M."/>
            <person name="Galperin M.Y."/>
            <person name="Jogler C."/>
        </authorList>
    </citation>
    <scope>NUCLEOTIDE SEQUENCE [LARGE SCALE GENOMIC DNA]</scope>
    <source>
        <strain evidence="5 6">TBK1r</strain>
    </source>
</reference>
<evidence type="ECO:0000256" key="2">
    <source>
        <dbReference type="ARBA" id="ARBA00022845"/>
    </source>
</evidence>
<comment type="subcellular location">
    <subcellularLocation>
        <location evidence="4">Cytoplasm</location>
    </subcellularLocation>
</comment>
<comment type="similarity">
    <text evidence="4">Belongs to the CsrA/RsmA family.</text>
</comment>
<sequence>MLVLSRKVGETIQIGSDIIIKVSSLSGGRVRIGIEAPRNVSIQRGELRQFIEPVAAPLQPTPACGDLNAQAS</sequence>
<evidence type="ECO:0000256" key="1">
    <source>
        <dbReference type="ARBA" id="ARBA00022490"/>
    </source>
</evidence>
<dbReference type="SUPFAM" id="SSF117130">
    <property type="entry name" value="CsrA-like"/>
    <property type="match status" value="1"/>
</dbReference>
<dbReference type="InterPro" id="IPR003751">
    <property type="entry name" value="CsrA"/>
</dbReference>
<keyword evidence="2 4" id="KW-0810">Translation regulation</keyword>
<dbReference type="Gene3D" id="2.60.40.4380">
    <property type="entry name" value="Translational regulator CsrA"/>
    <property type="match status" value="1"/>
</dbReference>
<dbReference type="NCBIfam" id="TIGR00202">
    <property type="entry name" value="csrA"/>
    <property type="match status" value="1"/>
</dbReference>
<dbReference type="Pfam" id="PF02599">
    <property type="entry name" value="CsrA"/>
    <property type="match status" value="1"/>
</dbReference>
<comment type="subunit">
    <text evidence="4">Homodimer; the beta-strands of each monomer intercalate to form a hydrophobic core, while the alpha-helices form wings that extend away from the core.</text>
</comment>
<protein>
    <recommendedName>
        <fullName evidence="4">Translational regulator CsrA</fullName>
    </recommendedName>
</protein>
<accession>A0ABX5Y3Q6</accession>